<evidence type="ECO:0000313" key="4">
    <source>
        <dbReference type="Proteomes" id="UP000282060"/>
    </source>
</evidence>
<feature type="region of interest" description="Disordered" evidence="1">
    <location>
        <begin position="71"/>
        <end position="112"/>
    </location>
</feature>
<feature type="chain" id="PRO_5018596643" evidence="2">
    <location>
        <begin position="35"/>
        <end position="174"/>
    </location>
</feature>
<name>A0A3S0KJ80_9GAMM</name>
<dbReference type="Proteomes" id="UP000282060">
    <property type="component" value="Unassembled WGS sequence"/>
</dbReference>
<keyword evidence="2" id="KW-0732">Signal</keyword>
<organism evidence="3 4">
    <name type="scientific">Shewanella atlantica</name>
    <dbReference type="NCBI Taxonomy" id="271099"/>
    <lineage>
        <taxon>Bacteria</taxon>
        <taxon>Pseudomonadati</taxon>
        <taxon>Pseudomonadota</taxon>
        <taxon>Gammaproteobacteria</taxon>
        <taxon>Alteromonadales</taxon>
        <taxon>Shewanellaceae</taxon>
        <taxon>Shewanella</taxon>
    </lineage>
</organism>
<evidence type="ECO:0000256" key="2">
    <source>
        <dbReference type="SAM" id="SignalP"/>
    </source>
</evidence>
<gene>
    <name evidence="3" type="ORF">EKG39_19370</name>
</gene>
<dbReference type="OrthoDB" id="6272327at2"/>
<dbReference type="AlphaFoldDB" id="A0A3S0KJ80"/>
<evidence type="ECO:0000256" key="1">
    <source>
        <dbReference type="SAM" id="MobiDB-lite"/>
    </source>
</evidence>
<feature type="signal peptide" evidence="2">
    <location>
        <begin position="1"/>
        <end position="34"/>
    </location>
</feature>
<proteinExistence type="predicted"/>
<keyword evidence="4" id="KW-1185">Reference proteome</keyword>
<reference evidence="3 4" key="1">
    <citation type="submission" date="2018-12" db="EMBL/GenBank/DDBJ databases">
        <authorList>
            <person name="Yu L."/>
        </authorList>
    </citation>
    <scope>NUCLEOTIDE SEQUENCE [LARGE SCALE GENOMIC DNA]</scope>
    <source>
        <strain evidence="3 4">HAW-EB5</strain>
    </source>
</reference>
<accession>A0A3S0KJ80</accession>
<evidence type="ECO:0000313" key="3">
    <source>
        <dbReference type="EMBL" id="RTR27924.1"/>
    </source>
</evidence>
<dbReference type="RefSeq" id="WP_126507658.1">
    <property type="nucleotide sequence ID" value="NZ_RXNV01000014.1"/>
</dbReference>
<dbReference type="EMBL" id="RXNV01000014">
    <property type="protein sequence ID" value="RTR27924.1"/>
    <property type="molecule type" value="Genomic_DNA"/>
</dbReference>
<protein>
    <submittedName>
        <fullName evidence="3">Uncharacterized protein</fullName>
    </submittedName>
</protein>
<comment type="caution">
    <text evidence="3">The sequence shown here is derived from an EMBL/GenBank/DDBJ whole genome shotgun (WGS) entry which is preliminary data.</text>
</comment>
<sequence length="174" mass="19804">MSLLTKYTCPNKPAKMAMFSLLIFTTVTSFFCQAESDKADTGAPLPLGVVLDSEGNPISLPKQNRSALEFRSPEVKKTDKYSPLVQPRKKKPRTKKLSRKQQLTSRSHVANDPSCRWLNSRMNKLEESLASAGNSSANSYHKKELVIRNKEWKCMKCGVEGPEQKDYDRCQYRR</sequence>
<feature type="compositionally biased region" description="Basic residues" evidence="1">
    <location>
        <begin position="87"/>
        <end position="99"/>
    </location>
</feature>
<feature type="compositionally biased region" description="Basic and acidic residues" evidence="1">
    <location>
        <begin position="71"/>
        <end position="80"/>
    </location>
</feature>